<keyword evidence="3" id="KW-1185">Reference proteome</keyword>
<dbReference type="EMBL" id="QJJV01000012">
    <property type="protein sequence ID" value="PXX14507.1"/>
    <property type="molecule type" value="Genomic_DNA"/>
</dbReference>
<dbReference type="RefSeq" id="WP_110328053.1">
    <property type="nucleotide sequence ID" value="NZ_QJJV01000012.1"/>
</dbReference>
<gene>
    <name evidence="2" type="ORF">C7400_112119</name>
</gene>
<accession>A0ABX5MLH2</accession>
<evidence type="ECO:0000313" key="2">
    <source>
        <dbReference type="EMBL" id="PXX14507.1"/>
    </source>
</evidence>
<name>A0ABX5MLH2_9BURK</name>
<protein>
    <submittedName>
        <fullName evidence="2">Uncharacterized protein</fullName>
    </submittedName>
</protein>
<evidence type="ECO:0000256" key="1">
    <source>
        <dbReference type="SAM" id="Coils"/>
    </source>
</evidence>
<reference evidence="2 3" key="1">
    <citation type="submission" date="2018-05" db="EMBL/GenBank/DDBJ databases">
        <title>Genomic Encyclopedia of Type Strains, Phase IV (KMG-V): Genome sequencing to study the core and pangenomes of soil and plant-associated prokaryotes.</title>
        <authorList>
            <person name="Whitman W."/>
        </authorList>
    </citation>
    <scope>NUCLEOTIDE SEQUENCE [LARGE SCALE GENOMIC DNA]</scope>
    <source>
        <strain evidence="2 3">SIr-6563</strain>
    </source>
</reference>
<keyword evidence="1" id="KW-0175">Coiled coil</keyword>
<sequence length="127" mass="14177">MTSAAEILHNPELLEAFVAGSTWDRDNVIRTLTATAEKEAAEAESAKQRAYAEYPALLKRAREERDRARRELANAAKALRHCCTLFHTIKSLVCDEEFDLAEIGEDQAGFAAERAQDEADYFAETAQ</sequence>
<feature type="coiled-coil region" evidence="1">
    <location>
        <begin position="29"/>
        <end position="78"/>
    </location>
</feature>
<proteinExistence type="predicted"/>
<organism evidence="2 3">
    <name type="scientific">Paraburkholderia tropica</name>
    <dbReference type="NCBI Taxonomy" id="92647"/>
    <lineage>
        <taxon>Bacteria</taxon>
        <taxon>Pseudomonadati</taxon>
        <taxon>Pseudomonadota</taxon>
        <taxon>Betaproteobacteria</taxon>
        <taxon>Burkholderiales</taxon>
        <taxon>Burkholderiaceae</taxon>
        <taxon>Paraburkholderia</taxon>
    </lineage>
</organism>
<dbReference type="Proteomes" id="UP000247515">
    <property type="component" value="Unassembled WGS sequence"/>
</dbReference>
<evidence type="ECO:0000313" key="3">
    <source>
        <dbReference type="Proteomes" id="UP000247515"/>
    </source>
</evidence>
<comment type="caution">
    <text evidence="2">The sequence shown here is derived from an EMBL/GenBank/DDBJ whole genome shotgun (WGS) entry which is preliminary data.</text>
</comment>